<dbReference type="Gene3D" id="3.90.79.10">
    <property type="entry name" value="Nucleoside Triphosphate Pyrophosphohydrolase"/>
    <property type="match status" value="1"/>
</dbReference>
<reference evidence="4" key="1">
    <citation type="journal article" date="2014" name="Int. J. Syst. Evol. Microbiol.">
        <title>Complete genome sequence of Corynebacterium casei LMG S-19264T (=DSM 44701T), isolated from a smear-ripened cheese.</title>
        <authorList>
            <consortium name="US DOE Joint Genome Institute (JGI-PGF)"/>
            <person name="Walter F."/>
            <person name="Albersmeier A."/>
            <person name="Kalinowski J."/>
            <person name="Ruckert C."/>
        </authorList>
    </citation>
    <scope>NUCLEOTIDE SEQUENCE</scope>
    <source>
        <strain evidence="4">JCM 31311</strain>
    </source>
</reference>
<dbReference type="InterPro" id="IPR020476">
    <property type="entry name" value="Nudix_hydrolase"/>
</dbReference>
<evidence type="ECO:0000256" key="2">
    <source>
        <dbReference type="RuleBase" id="RU003476"/>
    </source>
</evidence>
<dbReference type="GO" id="GO:0004081">
    <property type="term" value="F:bis(5'-nucleosyl)-tetraphosphatase (asymmetrical) activity"/>
    <property type="evidence" value="ECO:0007669"/>
    <property type="project" value="TreeGrafter"/>
</dbReference>
<dbReference type="InterPro" id="IPR000086">
    <property type="entry name" value="NUDIX_hydrolase_dom"/>
</dbReference>
<dbReference type="PROSITE" id="PS00893">
    <property type="entry name" value="NUDIX_BOX"/>
    <property type="match status" value="1"/>
</dbReference>
<accession>A0A918CK61</accession>
<dbReference type="PANTHER" id="PTHR21340">
    <property type="entry name" value="DIADENOSINE 5,5-P1,P4-TETRAPHOSPHATE PYROPHOSPHOHYDROLASE MUTT"/>
    <property type="match status" value="1"/>
</dbReference>
<comment type="similarity">
    <text evidence="2">Belongs to the Nudix hydrolase family.</text>
</comment>
<evidence type="ECO:0000259" key="3">
    <source>
        <dbReference type="PROSITE" id="PS51462"/>
    </source>
</evidence>
<reference evidence="4" key="2">
    <citation type="submission" date="2020-09" db="EMBL/GenBank/DDBJ databases">
        <authorList>
            <person name="Sun Q."/>
            <person name="Ohkuma M."/>
        </authorList>
    </citation>
    <scope>NUCLEOTIDE SEQUENCE</scope>
    <source>
        <strain evidence="4">JCM 31311</strain>
    </source>
</reference>
<name>A0A918CK61_9DEIO</name>
<dbReference type="SUPFAM" id="SSF55811">
    <property type="entry name" value="Nudix"/>
    <property type="match status" value="1"/>
</dbReference>
<dbReference type="CDD" id="cd03673">
    <property type="entry name" value="NUDIX_Ap6A_hydrolase"/>
    <property type="match status" value="1"/>
</dbReference>
<dbReference type="RefSeq" id="WP_189092820.1">
    <property type="nucleotide sequence ID" value="NZ_BMQL01000047.1"/>
</dbReference>
<dbReference type="GO" id="GO:0006167">
    <property type="term" value="P:AMP biosynthetic process"/>
    <property type="evidence" value="ECO:0007669"/>
    <property type="project" value="TreeGrafter"/>
</dbReference>
<protein>
    <submittedName>
        <fullName evidence="4">Diadenosine hexaphosphate hydrolase</fullName>
    </submittedName>
</protein>
<evidence type="ECO:0000313" key="5">
    <source>
        <dbReference type="Proteomes" id="UP000603865"/>
    </source>
</evidence>
<dbReference type="InterPro" id="IPR020084">
    <property type="entry name" value="NUDIX_hydrolase_CS"/>
</dbReference>
<evidence type="ECO:0000256" key="1">
    <source>
        <dbReference type="ARBA" id="ARBA00022801"/>
    </source>
</evidence>
<gene>
    <name evidence="4" type="ORF">GCM10008957_45610</name>
</gene>
<keyword evidence="1 2" id="KW-0378">Hydrolase</keyword>
<evidence type="ECO:0000313" key="4">
    <source>
        <dbReference type="EMBL" id="GGR29553.1"/>
    </source>
</evidence>
<dbReference type="InterPro" id="IPR015797">
    <property type="entry name" value="NUDIX_hydrolase-like_dom_sf"/>
</dbReference>
<feature type="domain" description="Nudix hydrolase" evidence="3">
    <location>
        <begin position="12"/>
        <end position="134"/>
    </location>
</feature>
<dbReference type="InterPro" id="IPR051325">
    <property type="entry name" value="Nudix_hydrolase_domain"/>
</dbReference>
<organism evidence="4 5">
    <name type="scientific">Deinococcus ruber</name>
    <dbReference type="NCBI Taxonomy" id="1848197"/>
    <lineage>
        <taxon>Bacteria</taxon>
        <taxon>Thermotogati</taxon>
        <taxon>Deinococcota</taxon>
        <taxon>Deinococci</taxon>
        <taxon>Deinococcales</taxon>
        <taxon>Deinococcaceae</taxon>
        <taxon>Deinococcus</taxon>
    </lineage>
</organism>
<dbReference type="Pfam" id="PF00293">
    <property type="entry name" value="NUDIX"/>
    <property type="match status" value="1"/>
</dbReference>
<sequence length="138" mass="15112">MSQPDTASSTQTVILGAGGVVFGPGGDVLLVRYRSGAWAFPKGHVEAGETLEDTARREVQEEGGVQAEVVAALSPTRYTNDRGEAREIHWFVMHSREGTLNLEDTFSEGGYFAPDIAAQMLRYPEDRRLLQDALTIRS</sequence>
<dbReference type="Proteomes" id="UP000603865">
    <property type="component" value="Unassembled WGS sequence"/>
</dbReference>
<dbReference type="PROSITE" id="PS51462">
    <property type="entry name" value="NUDIX"/>
    <property type="match status" value="1"/>
</dbReference>
<dbReference type="AlphaFoldDB" id="A0A918CK61"/>
<dbReference type="PRINTS" id="PR00502">
    <property type="entry name" value="NUDIXFAMILY"/>
</dbReference>
<keyword evidence="5" id="KW-1185">Reference proteome</keyword>
<dbReference type="EMBL" id="BMQL01000047">
    <property type="protein sequence ID" value="GGR29553.1"/>
    <property type="molecule type" value="Genomic_DNA"/>
</dbReference>
<dbReference type="PANTHER" id="PTHR21340:SF0">
    <property type="entry name" value="BIS(5'-NUCLEOSYL)-TETRAPHOSPHATASE [ASYMMETRICAL]"/>
    <property type="match status" value="1"/>
</dbReference>
<comment type="caution">
    <text evidence="4">The sequence shown here is derived from an EMBL/GenBank/DDBJ whole genome shotgun (WGS) entry which is preliminary data.</text>
</comment>
<proteinExistence type="inferred from homology"/>
<dbReference type="GO" id="GO:0006754">
    <property type="term" value="P:ATP biosynthetic process"/>
    <property type="evidence" value="ECO:0007669"/>
    <property type="project" value="TreeGrafter"/>
</dbReference>